<dbReference type="Proteomes" id="UP001262410">
    <property type="component" value="Unassembled WGS sequence"/>
</dbReference>
<dbReference type="EMBL" id="JAVDPW010000003">
    <property type="protein sequence ID" value="MDR6289159.1"/>
    <property type="molecule type" value="Genomic_DNA"/>
</dbReference>
<name>A0ABU1JNN6_9PROT</name>
<organism evidence="1 2">
    <name type="scientific">Inquilinus ginsengisoli</name>
    <dbReference type="NCBI Taxonomy" id="363840"/>
    <lineage>
        <taxon>Bacteria</taxon>
        <taxon>Pseudomonadati</taxon>
        <taxon>Pseudomonadota</taxon>
        <taxon>Alphaproteobacteria</taxon>
        <taxon>Rhodospirillales</taxon>
        <taxon>Rhodospirillaceae</taxon>
        <taxon>Inquilinus</taxon>
    </lineage>
</organism>
<evidence type="ECO:0000313" key="1">
    <source>
        <dbReference type="EMBL" id="MDR6289159.1"/>
    </source>
</evidence>
<dbReference type="InterPro" id="IPR024532">
    <property type="entry name" value="DUF3830"/>
</dbReference>
<keyword evidence="2" id="KW-1185">Reference proteome</keyword>
<protein>
    <recommendedName>
        <fullName evidence="3">DUF3830 family protein</fullName>
    </recommendedName>
</protein>
<gene>
    <name evidence="1" type="ORF">E9232_001674</name>
</gene>
<reference evidence="1 2" key="1">
    <citation type="submission" date="2023-07" db="EMBL/GenBank/DDBJ databases">
        <title>Sorghum-associated microbial communities from plants grown in Nebraska, USA.</title>
        <authorList>
            <person name="Schachtman D."/>
        </authorList>
    </citation>
    <scope>NUCLEOTIDE SEQUENCE [LARGE SCALE GENOMIC DNA]</scope>
    <source>
        <strain evidence="1 2">584</strain>
    </source>
</reference>
<evidence type="ECO:0000313" key="2">
    <source>
        <dbReference type="Proteomes" id="UP001262410"/>
    </source>
</evidence>
<comment type="caution">
    <text evidence="1">The sequence shown here is derived from an EMBL/GenBank/DDBJ whole genome shotgun (WGS) entry which is preliminary data.</text>
</comment>
<dbReference type="Pfam" id="PF12903">
    <property type="entry name" value="DUF3830"/>
    <property type="match status" value="1"/>
</dbReference>
<dbReference type="Gene3D" id="2.40.100.20">
    <property type="match status" value="1"/>
</dbReference>
<accession>A0ABU1JNN6</accession>
<proteinExistence type="predicted"/>
<evidence type="ECO:0008006" key="3">
    <source>
        <dbReference type="Google" id="ProtNLM"/>
    </source>
</evidence>
<dbReference type="RefSeq" id="WP_309793322.1">
    <property type="nucleotide sequence ID" value="NZ_JAVDPW010000003.1"/>
</dbReference>
<sequence length="161" mass="16915">MVREILFREAQSGLSARAVALPDKAPQSCEFLGDLLSGGPVAIPSLHAMWTGPEISCPLPEAEIPAGWAHAVLPPENATMFPAAGDVILAYVPPRAWGGVPHAIFDIGLFYAPGGRLLLPVGWVAGSLVAQVVPEDLADLRRACEEIRRTGACTVTVEALA</sequence>